<dbReference type="InterPro" id="IPR004090">
    <property type="entry name" value="Chemotax_Me-accpt_rcpt"/>
</dbReference>
<name>A0ABU5ZK02_9BACL</name>
<evidence type="ECO:0000259" key="4">
    <source>
        <dbReference type="PROSITE" id="PS50111"/>
    </source>
</evidence>
<dbReference type="InterPro" id="IPR004089">
    <property type="entry name" value="MCPsignal_dom"/>
</dbReference>
<protein>
    <submittedName>
        <fullName evidence="5">Globin-coupled sensor protein</fullName>
    </submittedName>
</protein>
<evidence type="ECO:0000313" key="5">
    <source>
        <dbReference type="EMBL" id="MEB3102836.1"/>
    </source>
</evidence>
<dbReference type="SMART" id="SM00283">
    <property type="entry name" value="MA"/>
    <property type="match status" value="1"/>
</dbReference>
<dbReference type="InterPro" id="IPR012292">
    <property type="entry name" value="Globin/Proto"/>
</dbReference>
<dbReference type="CDD" id="cd01068">
    <property type="entry name" value="globin_sensor"/>
    <property type="match status" value="1"/>
</dbReference>
<dbReference type="PRINTS" id="PR00260">
    <property type="entry name" value="CHEMTRNSDUCR"/>
</dbReference>
<gene>
    <name evidence="5" type="ORF">VF724_14340</name>
</gene>
<feature type="domain" description="Methyl-accepting transducer" evidence="4">
    <location>
        <begin position="180"/>
        <end position="411"/>
    </location>
</feature>
<proteinExistence type="inferred from homology"/>
<dbReference type="EMBL" id="JAYJLD010000023">
    <property type="protein sequence ID" value="MEB3102836.1"/>
    <property type="molecule type" value="Genomic_DNA"/>
</dbReference>
<dbReference type="InterPro" id="IPR039379">
    <property type="entry name" value="Protoglobin_sensor_dom"/>
</dbReference>
<dbReference type="RefSeq" id="WP_371754960.1">
    <property type="nucleotide sequence ID" value="NZ_JAYJLD010000023.1"/>
</dbReference>
<evidence type="ECO:0000256" key="2">
    <source>
        <dbReference type="ARBA" id="ARBA00029447"/>
    </source>
</evidence>
<comment type="similarity">
    <text evidence="2">Belongs to the methyl-accepting chemotaxis (MCP) protein family.</text>
</comment>
<comment type="caution">
    <text evidence="5">The sequence shown here is derived from an EMBL/GenBank/DDBJ whole genome shotgun (WGS) entry which is preliminary data.</text>
</comment>
<dbReference type="PROSITE" id="PS50111">
    <property type="entry name" value="CHEMOTAXIS_TRANSDUC_2"/>
    <property type="match status" value="1"/>
</dbReference>
<dbReference type="SUPFAM" id="SSF58104">
    <property type="entry name" value="Methyl-accepting chemotaxis protein (MCP) signaling domain"/>
    <property type="match status" value="1"/>
</dbReference>
<organism evidence="5 6">
    <name type="scientific">Ferviditalea candida</name>
    <dbReference type="NCBI Taxonomy" id="3108399"/>
    <lineage>
        <taxon>Bacteria</taxon>
        <taxon>Bacillati</taxon>
        <taxon>Bacillota</taxon>
        <taxon>Bacilli</taxon>
        <taxon>Bacillales</taxon>
        <taxon>Paenibacillaceae</taxon>
        <taxon>Ferviditalea</taxon>
    </lineage>
</organism>
<dbReference type="Pfam" id="PF00015">
    <property type="entry name" value="MCPsignal"/>
    <property type="match status" value="1"/>
</dbReference>
<keyword evidence="6" id="KW-1185">Reference proteome</keyword>
<accession>A0ABU5ZK02</accession>
<dbReference type="InterPro" id="IPR044398">
    <property type="entry name" value="Globin-sensor_dom"/>
</dbReference>
<evidence type="ECO:0000256" key="3">
    <source>
        <dbReference type="PROSITE-ProRule" id="PRU00284"/>
    </source>
</evidence>
<reference evidence="5" key="1">
    <citation type="submission" date="2023-12" db="EMBL/GenBank/DDBJ databases">
        <title>Fervidustalea candida gen. nov., sp. nov., a novel member of the family Paenibacillaceae isolated from a geothermal area.</title>
        <authorList>
            <person name="Li W.-J."/>
            <person name="Jiao J.-Y."/>
            <person name="Chen Y."/>
        </authorList>
    </citation>
    <scope>NUCLEOTIDE SEQUENCE</scope>
    <source>
        <strain evidence="5">SYSU GA230002</strain>
    </source>
</reference>
<dbReference type="PANTHER" id="PTHR43531">
    <property type="entry name" value="PROTEIN ICFG"/>
    <property type="match status" value="1"/>
</dbReference>
<dbReference type="Pfam" id="PF11563">
    <property type="entry name" value="Protoglobin"/>
    <property type="match status" value="1"/>
</dbReference>
<dbReference type="SUPFAM" id="SSF46458">
    <property type="entry name" value="Globin-like"/>
    <property type="match status" value="1"/>
</dbReference>
<dbReference type="Gene3D" id="1.10.287.950">
    <property type="entry name" value="Methyl-accepting chemotaxis protein"/>
    <property type="match status" value="1"/>
</dbReference>
<dbReference type="Proteomes" id="UP001310386">
    <property type="component" value="Unassembled WGS sequence"/>
</dbReference>
<dbReference type="PANTHER" id="PTHR43531:SF11">
    <property type="entry name" value="METHYL-ACCEPTING CHEMOTAXIS PROTEIN 3"/>
    <property type="match status" value="1"/>
</dbReference>
<evidence type="ECO:0000313" key="6">
    <source>
        <dbReference type="Proteomes" id="UP001310386"/>
    </source>
</evidence>
<dbReference type="InterPro" id="IPR009050">
    <property type="entry name" value="Globin-like_sf"/>
</dbReference>
<keyword evidence="3" id="KW-0807">Transducer</keyword>
<evidence type="ECO:0000256" key="1">
    <source>
        <dbReference type="ARBA" id="ARBA00022500"/>
    </source>
</evidence>
<dbReference type="InterPro" id="IPR051310">
    <property type="entry name" value="MCP_chemotaxis"/>
</dbReference>
<dbReference type="Gene3D" id="1.10.490.10">
    <property type="entry name" value="Globins"/>
    <property type="match status" value="1"/>
</dbReference>
<sequence length="425" mass="46693">MKIPAFMLSKGNEAAGQSDLSDVLQIDPGSELDNQIRMIGLTAKDLEFAKTLQPLVTPHIPELVAEFYKNLEREPQLLAIIEKHSSVERLKNTLGAHILDMFAGAIDSAYIEKRYRIAHVHVKVGLPKKWYMASFQAIVEGLADIFRKKLPSKEETVRAIAIATKLLNLEQQIVLESYDADAIRHISEAARSLAAVSEETSASVEELQGQSENVMKIAVRASGLSREADDKSVKGKERLQLQQETVRHATDQMTVILGELRELLEISSRIGELADIVKEIALQTNILALNAAIEAARAGQYGRGFSVVAGEVRKLAERTKESAANVSELILRTNQQIRVVSSSIETADDRIRNCAQGLYDAMNDFEEIAAAMVKSKDQNVLIEHEAAEIAKVIENIAQASDAVAVAAEQLSGMVQEMRTGKRSSD</sequence>
<keyword evidence="1" id="KW-0145">Chemotaxis</keyword>